<evidence type="ECO:0000256" key="1">
    <source>
        <dbReference type="ARBA" id="ARBA00023015"/>
    </source>
</evidence>
<dbReference type="GeneID" id="64408270"/>
<dbReference type="PANTHER" id="PTHR46796:SF15">
    <property type="entry name" value="BLL1074 PROTEIN"/>
    <property type="match status" value="1"/>
</dbReference>
<reference evidence="5 6" key="1">
    <citation type="submission" date="2018-12" db="EMBL/GenBank/DDBJ databases">
        <authorList>
            <consortium name="Pathogen Informatics"/>
        </authorList>
    </citation>
    <scope>NUCLEOTIDE SEQUENCE [LARGE SCALE GENOMIC DNA]</scope>
    <source>
        <strain evidence="5 6">NCTC12967</strain>
    </source>
</reference>
<keyword evidence="3" id="KW-0804">Transcription</keyword>
<evidence type="ECO:0000259" key="4">
    <source>
        <dbReference type="PROSITE" id="PS01124"/>
    </source>
</evidence>
<dbReference type="InterPro" id="IPR050204">
    <property type="entry name" value="AraC_XylS_family_regulators"/>
</dbReference>
<sequence length="246" mass="25668">MYTEGSLGCGRTVWRSRGAAAAVVPADGCIDVILRGDDVHLAGPSTVCIPTSPDVGETIGVRFDPGLAARVLRFNPAEVRDLAAPLRDVVGAIRAAEVARILRTLRSFGTAPKVDLLTSPADGWVGLVRRAAAAGAGAAQVAGEIGWSARHLRRRMLATFGYGYGALVRVARMRRALSLMGPGRGSPAGPAATRWLSRAATKEQPESKPSLAAVAHAAGYADQAHMTRDFRLLVGRTPAQVAGSQA</sequence>
<protein>
    <submittedName>
        <fullName evidence="5">Helix-turn-helix domain</fullName>
    </submittedName>
</protein>
<dbReference type="GO" id="GO:0043565">
    <property type="term" value="F:sequence-specific DNA binding"/>
    <property type="evidence" value="ECO:0007669"/>
    <property type="project" value="InterPro"/>
</dbReference>
<dbReference type="PROSITE" id="PS01124">
    <property type="entry name" value="HTH_ARAC_FAMILY_2"/>
    <property type="match status" value="1"/>
</dbReference>
<evidence type="ECO:0000313" key="5">
    <source>
        <dbReference type="EMBL" id="VEH71534.1"/>
    </source>
</evidence>
<proteinExistence type="predicted"/>
<dbReference type="EMBL" id="LR134406">
    <property type="protein sequence ID" value="VEH71534.1"/>
    <property type="molecule type" value="Genomic_DNA"/>
</dbReference>
<evidence type="ECO:0000256" key="2">
    <source>
        <dbReference type="ARBA" id="ARBA00023125"/>
    </source>
</evidence>
<name>A0A448N2E3_9ACTN</name>
<organism evidence="5 6">
    <name type="scientific">Arachnia propionica</name>
    <dbReference type="NCBI Taxonomy" id="1750"/>
    <lineage>
        <taxon>Bacteria</taxon>
        <taxon>Bacillati</taxon>
        <taxon>Actinomycetota</taxon>
        <taxon>Actinomycetes</taxon>
        <taxon>Propionibacteriales</taxon>
        <taxon>Propionibacteriaceae</taxon>
        <taxon>Arachnia</taxon>
    </lineage>
</organism>
<dbReference type="RefSeq" id="WP_061787557.1">
    <property type="nucleotide sequence ID" value="NZ_CAUVFS010000014.1"/>
</dbReference>
<dbReference type="AlphaFoldDB" id="A0A448N2E3"/>
<keyword evidence="1" id="KW-0805">Transcription regulation</keyword>
<dbReference type="PANTHER" id="PTHR46796">
    <property type="entry name" value="HTH-TYPE TRANSCRIPTIONAL ACTIVATOR RHAS-RELATED"/>
    <property type="match status" value="1"/>
</dbReference>
<keyword evidence="6" id="KW-1185">Reference proteome</keyword>
<keyword evidence="2" id="KW-0238">DNA-binding</keyword>
<feature type="domain" description="HTH araC/xylS-type" evidence="4">
    <location>
        <begin position="122"/>
        <end position="244"/>
    </location>
</feature>
<gene>
    <name evidence="5" type="ORF">NCTC12967_02860</name>
</gene>
<dbReference type="Gene3D" id="1.10.10.60">
    <property type="entry name" value="Homeodomain-like"/>
    <property type="match status" value="1"/>
</dbReference>
<dbReference type="InterPro" id="IPR018060">
    <property type="entry name" value="HTH_AraC"/>
</dbReference>
<dbReference type="SMART" id="SM00342">
    <property type="entry name" value="HTH_ARAC"/>
    <property type="match status" value="1"/>
</dbReference>
<evidence type="ECO:0000313" key="6">
    <source>
        <dbReference type="Proteomes" id="UP000273044"/>
    </source>
</evidence>
<accession>A0A448N2E3</accession>
<evidence type="ECO:0000256" key="3">
    <source>
        <dbReference type="ARBA" id="ARBA00023163"/>
    </source>
</evidence>
<dbReference type="GO" id="GO:0003700">
    <property type="term" value="F:DNA-binding transcription factor activity"/>
    <property type="evidence" value="ECO:0007669"/>
    <property type="project" value="InterPro"/>
</dbReference>
<dbReference type="Proteomes" id="UP000273044">
    <property type="component" value="Chromosome"/>
</dbReference>